<dbReference type="InterPro" id="IPR003439">
    <property type="entry name" value="ABC_transporter-like_ATP-bd"/>
</dbReference>
<comment type="caution">
    <text evidence="4">The sequence shown here is derived from an EMBL/GenBank/DDBJ whole genome shotgun (WGS) entry which is preliminary data.</text>
</comment>
<protein>
    <submittedName>
        <fullName evidence="4">ATP-binding cassette domain-containing protein</fullName>
    </submittedName>
</protein>
<dbReference type="InterPro" id="IPR017871">
    <property type="entry name" value="ABC_transporter-like_CS"/>
</dbReference>
<dbReference type="PANTHER" id="PTHR42855">
    <property type="entry name" value="ABC TRANSPORTER ATP-BINDING SUBUNIT"/>
    <property type="match status" value="1"/>
</dbReference>
<evidence type="ECO:0000256" key="2">
    <source>
        <dbReference type="ARBA" id="ARBA00022840"/>
    </source>
</evidence>
<dbReference type="GO" id="GO:0016887">
    <property type="term" value="F:ATP hydrolysis activity"/>
    <property type="evidence" value="ECO:0007669"/>
    <property type="project" value="InterPro"/>
</dbReference>
<keyword evidence="2 4" id="KW-0067">ATP-binding</keyword>
<organism evidence="4 5">
    <name type="scientific">Candidatus Halomonas stercoripullorum</name>
    <dbReference type="NCBI Taxonomy" id="2838617"/>
    <lineage>
        <taxon>Bacteria</taxon>
        <taxon>Pseudomonadati</taxon>
        <taxon>Pseudomonadota</taxon>
        <taxon>Gammaproteobacteria</taxon>
        <taxon>Oceanospirillales</taxon>
        <taxon>Halomonadaceae</taxon>
        <taxon>Halomonas</taxon>
    </lineage>
</organism>
<dbReference type="PANTHER" id="PTHR42855:SF1">
    <property type="entry name" value="ABC TRANSPORTER DOMAIN-CONTAINING PROTEIN"/>
    <property type="match status" value="1"/>
</dbReference>
<dbReference type="GO" id="GO:0005524">
    <property type="term" value="F:ATP binding"/>
    <property type="evidence" value="ECO:0007669"/>
    <property type="project" value="UniProtKB-KW"/>
</dbReference>
<evidence type="ECO:0000313" key="5">
    <source>
        <dbReference type="Proteomes" id="UP000824248"/>
    </source>
</evidence>
<sequence>MTLLRLERLQLAYGTHVLLNDAELVLEKGERLALVGRNGTGKSTLLKLVAGEIVPDDGAIWRAPGLKIGVLEQDLPSASGETIFDVVAQGLPQAGELLAEYHRLVQSDTPDMQRMATLQSRLEAVDGWSFHQRIDVVLTRLGLPADDLMGSLSGGWRRRVALARALVAEPDLLLLDEPTNHL</sequence>
<dbReference type="Proteomes" id="UP000824248">
    <property type="component" value="Unassembled WGS sequence"/>
</dbReference>
<gene>
    <name evidence="4" type="ORF">H9854_09275</name>
</gene>
<dbReference type="InterPro" id="IPR051309">
    <property type="entry name" value="ABCF_ATPase"/>
</dbReference>
<evidence type="ECO:0000256" key="1">
    <source>
        <dbReference type="ARBA" id="ARBA00022741"/>
    </source>
</evidence>
<accession>A0A9D2B5Y1</accession>
<reference evidence="4" key="2">
    <citation type="submission" date="2021-04" db="EMBL/GenBank/DDBJ databases">
        <authorList>
            <person name="Gilroy R."/>
        </authorList>
    </citation>
    <scope>NUCLEOTIDE SEQUENCE</scope>
    <source>
        <strain evidence="4">1193</strain>
    </source>
</reference>
<dbReference type="CDD" id="cd03221">
    <property type="entry name" value="ABCF_EF-3"/>
    <property type="match status" value="1"/>
</dbReference>
<dbReference type="PROSITE" id="PS00211">
    <property type="entry name" value="ABC_TRANSPORTER_1"/>
    <property type="match status" value="1"/>
</dbReference>
<evidence type="ECO:0000259" key="3">
    <source>
        <dbReference type="PROSITE" id="PS50893"/>
    </source>
</evidence>
<feature type="domain" description="ABC transporter" evidence="3">
    <location>
        <begin position="4"/>
        <end position="182"/>
    </location>
</feature>
<reference evidence="4" key="1">
    <citation type="journal article" date="2021" name="PeerJ">
        <title>Extensive microbial diversity within the chicken gut microbiome revealed by metagenomics and culture.</title>
        <authorList>
            <person name="Gilroy R."/>
            <person name="Ravi A."/>
            <person name="Getino M."/>
            <person name="Pursley I."/>
            <person name="Horton D.L."/>
            <person name="Alikhan N.F."/>
            <person name="Baker D."/>
            <person name="Gharbi K."/>
            <person name="Hall N."/>
            <person name="Watson M."/>
            <person name="Adriaenssens E.M."/>
            <person name="Foster-Nyarko E."/>
            <person name="Jarju S."/>
            <person name="Secka A."/>
            <person name="Antonio M."/>
            <person name="Oren A."/>
            <person name="Chaudhuri R.R."/>
            <person name="La Ragione R."/>
            <person name="Hildebrand F."/>
            <person name="Pallen M.J."/>
        </authorList>
    </citation>
    <scope>NUCLEOTIDE SEQUENCE</scope>
    <source>
        <strain evidence="4">1193</strain>
    </source>
</reference>
<dbReference type="Gene3D" id="3.40.50.300">
    <property type="entry name" value="P-loop containing nucleotide triphosphate hydrolases"/>
    <property type="match status" value="1"/>
</dbReference>
<proteinExistence type="predicted"/>
<dbReference type="PROSITE" id="PS50893">
    <property type="entry name" value="ABC_TRANSPORTER_2"/>
    <property type="match status" value="1"/>
</dbReference>
<evidence type="ECO:0000313" key="4">
    <source>
        <dbReference type="EMBL" id="HIX62408.1"/>
    </source>
</evidence>
<name>A0A9D2B5Y1_9GAMM</name>
<feature type="non-terminal residue" evidence="4">
    <location>
        <position position="182"/>
    </location>
</feature>
<dbReference type="AlphaFoldDB" id="A0A9D2B5Y1"/>
<dbReference type="EMBL" id="DXFC01000278">
    <property type="protein sequence ID" value="HIX62408.1"/>
    <property type="molecule type" value="Genomic_DNA"/>
</dbReference>
<dbReference type="SUPFAM" id="SSF52540">
    <property type="entry name" value="P-loop containing nucleoside triphosphate hydrolases"/>
    <property type="match status" value="1"/>
</dbReference>
<dbReference type="Pfam" id="PF00005">
    <property type="entry name" value="ABC_tran"/>
    <property type="match status" value="1"/>
</dbReference>
<dbReference type="InterPro" id="IPR027417">
    <property type="entry name" value="P-loop_NTPase"/>
</dbReference>
<keyword evidence="1" id="KW-0547">Nucleotide-binding</keyword>